<name>A0A3D9RQ76_9FLAO</name>
<dbReference type="PANTHER" id="PTHR43685">
    <property type="entry name" value="GLYCOSYLTRANSFERASE"/>
    <property type="match status" value="1"/>
</dbReference>
<dbReference type="InterPro" id="IPR050834">
    <property type="entry name" value="Glycosyltransf_2"/>
</dbReference>
<dbReference type="AlphaFoldDB" id="A0A3D9RQ76"/>
<dbReference type="RefSeq" id="WP_115882187.1">
    <property type="nucleotide sequence ID" value="NZ_QTTQ01000012.1"/>
</dbReference>
<evidence type="ECO:0000313" key="3">
    <source>
        <dbReference type="EMBL" id="REE79831.1"/>
    </source>
</evidence>
<evidence type="ECO:0000313" key="4">
    <source>
        <dbReference type="Proteomes" id="UP000256429"/>
    </source>
</evidence>
<feature type="transmembrane region" description="Helical" evidence="1">
    <location>
        <begin position="6"/>
        <end position="29"/>
    </location>
</feature>
<gene>
    <name evidence="3" type="ORF">BX611_2729</name>
</gene>
<dbReference type="InterPro" id="IPR029044">
    <property type="entry name" value="Nucleotide-diphossugar_trans"/>
</dbReference>
<dbReference type="PANTHER" id="PTHR43685:SF2">
    <property type="entry name" value="GLYCOSYLTRANSFERASE 2-LIKE DOMAIN-CONTAINING PROTEIN"/>
    <property type="match status" value="1"/>
</dbReference>
<reference evidence="3 4" key="1">
    <citation type="submission" date="2018-08" db="EMBL/GenBank/DDBJ databases">
        <title>Genomic Encyclopedia of Type Strains, Phase III (KMG-III): the genomes of soil and plant-associated and newly described type strains.</title>
        <authorList>
            <person name="Whitman W."/>
        </authorList>
    </citation>
    <scope>NUCLEOTIDE SEQUENCE [LARGE SCALE GENOMIC DNA]</scope>
    <source>
        <strain evidence="3 4">325-5</strain>
    </source>
</reference>
<dbReference type="Gene3D" id="3.90.550.10">
    <property type="entry name" value="Spore Coat Polysaccharide Biosynthesis Protein SpsA, Chain A"/>
    <property type="match status" value="1"/>
</dbReference>
<dbReference type="Pfam" id="PF00535">
    <property type="entry name" value="Glycos_transf_2"/>
    <property type="match status" value="1"/>
</dbReference>
<dbReference type="InterPro" id="IPR001173">
    <property type="entry name" value="Glyco_trans_2-like"/>
</dbReference>
<keyword evidence="1" id="KW-0472">Membrane</keyword>
<dbReference type="OrthoDB" id="9800276at2"/>
<keyword evidence="3" id="KW-0808">Transferase</keyword>
<evidence type="ECO:0000259" key="2">
    <source>
        <dbReference type="Pfam" id="PF00535"/>
    </source>
</evidence>
<organism evidence="3 4">
    <name type="scientific">Lutibacter oceani</name>
    <dbReference type="NCBI Taxonomy" id="1853311"/>
    <lineage>
        <taxon>Bacteria</taxon>
        <taxon>Pseudomonadati</taxon>
        <taxon>Bacteroidota</taxon>
        <taxon>Flavobacteriia</taxon>
        <taxon>Flavobacteriales</taxon>
        <taxon>Flavobacteriaceae</taxon>
        <taxon>Lutibacter</taxon>
    </lineage>
</organism>
<dbReference type="SUPFAM" id="SSF53448">
    <property type="entry name" value="Nucleotide-diphospho-sugar transferases"/>
    <property type="match status" value="1"/>
</dbReference>
<sequence>MLAYLFIAFIVIISIQCIYYLLIFGNFAFSKSSTKQTKFNLPVSVIICAKNEAKNLTVNIPFFINQNYPNFELVLINDNSYDNTLEVIEEFKKKHPTIIKIVDVAPNEQFWGSKKYALTLGIKAASNEYLLFSDADCKPISENWIQKMSNNFNQKNQIVLGYGAYKKVKKSFLNKLIRFETLLTAIQYFSFAKIGFPYMGVGRNLAYTKTTFFEANGFVNHMHRIKSGDDDLFINQVATKNNTAYSILEDSFTESLPKKSFKEWILQKRRHVATAHYYKRKHQFLLGLFYSSQILFWLVGIILLSFQFNWITVVSLIVFRQLVVYLSIGLAAKKFNEIDLIFLLPFYELFLICIQMLIFIKNLKSKPNHW</sequence>
<dbReference type="Proteomes" id="UP000256429">
    <property type="component" value="Unassembled WGS sequence"/>
</dbReference>
<keyword evidence="4" id="KW-1185">Reference proteome</keyword>
<feature type="transmembrane region" description="Helical" evidence="1">
    <location>
        <begin position="284"/>
        <end position="304"/>
    </location>
</feature>
<protein>
    <submittedName>
        <fullName evidence="3">Cellulose synthase/poly-beta-1,6-N-acetylglucosamine synthase-like glycosyltransferase</fullName>
    </submittedName>
</protein>
<keyword evidence="1" id="KW-1133">Transmembrane helix</keyword>
<feature type="transmembrane region" description="Helical" evidence="1">
    <location>
        <begin position="310"/>
        <end position="328"/>
    </location>
</feature>
<accession>A0A3D9RQ76</accession>
<feature type="domain" description="Glycosyltransferase 2-like" evidence="2">
    <location>
        <begin position="44"/>
        <end position="179"/>
    </location>
</feature>
<comment type="caution">
    <text evidence="3">The sequence shown here is derived from an EMBL/GenBank/DDBJ whole genome shotgun (WGS) entry which is preliminary data.</text>
</comment>
<evidence type="ECO:0000256" key="1">
    <source>
        <dbReference type="SAM" id="Phobius"/>
    </source>
</evidence>
<keyword evidence="1" id="KW-0812">Transmembrane</keyword>
<dbReference type="EMBL" id="QTTQ01000012">
    <property type="protein sequence ID" value="REE79831.1"/>
    <property type="molecule type" value="Genomic_DNA"/>
</dbReference>
<dbReference type="GO" id="GO:0016740">
    <property type="term" value="F:transferase activity"/>
    <property type="evidence" value="ECO:0007669"/>
    <property type="project" value="UniProtKB-KW"/>
</dbReference>
<proteinExistence type="predicted"/>
<feature type="transmembrane region" description="Helical" evidence="1">
    <location>
        <begin position="340"/>
        <end position="360"/>
    </location>
</feature>